<keyword evidence="3 6" id="KW-0560">Oxidoreductase</keyword>
<gene>
    <name evidence="6" type="ORF">MGWOODY_XGa1019</name>
</gene>
<dbReference type="InterPro" id="IPR013154">
    <property type="entry name" value="ADH-like_N"/>
</dbReference>
<dbReference type="GO" id="GO:0008270">
    <property type="term" value="F:zinc ion binding"/>
    <property type="evidence" value="ECO:0007669"/>
    <property type="project" value="InterPro"/>
</dbReference>
<proteinExistence type="predicted"/>
<evidence type="ECO:0000259" key="5">
    <source>
        <dbReference type="Pfam" id="PF08240"/>
    </source>
</evidence>
<dbReference type="SUPFAM" id="SSF51735">
    <property type="entry name" value="NAD(P)-binding Rossmann-fold domains"/>
    <property type="match status" value="1"/>
</dbReference>
<protein>
    <submittedName>
        <fullName evidence="6">Sorbitol dehydrogenase</fullName>
        <ecNumber evidence="6">1.1.1.14</ecNumber>
    </submittedName>
</protein>
<feature type="domain" description="Alcohol dehydrogenase-like C-terminal" evidence="4">
    <location>
        <begin position="179"/>
        <end position="306"/>
    </location>
</feature>
<dbReference type="AlphaFoldDB" id="A0A160TRD4"/>
<dbReference type="InterPro" id="IPR013149">
    <property type="entry name" value="ADH-like_C"/>
</dbReference>
<keyword evidence="1" id="KW-0479">Metal-binding</keyword>
<evidence type="ECO:0000256" key="1">
    <source>
        <dbReference type="ARBA" id="ARBA00022723"/>
    </source>
</evidence>
<reference evidence="6" key="1">
    <citation type="submission" date="2015-10" db="EMBL/GenBank/DDBJ databases">
        <authorList>
            <person name="Gilbert D.G."/>
        </authorList>
    </citation>
    <scope>NUCLEOTIDE SEQUENCE</scope>
</reference>
<dbReference type="Pfam" id="PF00107">
    <property type="entry name" value="ADH_zinc_N"/>
    <property type="match status" value="1"/>
</dbReference>
<keyword evidence="2" id="KW-0862">Zinc</keyword>
<dbReference type="Gene3D" id="3.90.180.10">
    <property type="entry name" value="Medium-chain alcohol dehydrogenases, catalytic domain"/>
    <property type="match status" value="1"/>
</dbReference>
<organism evidence="6">
    <name type="scientific">hydrothermal vent metagenome</name>
    <dbReference type="NCBI Taxonomy" id="652676"/>
    <lineage>
        <taxon>unclassified sequences</taxon>
        <taxon>metagenomes</taxon>
        <taxon>ecological metagenomes</taxon>
    </lineage>
</organism>
<dbReference type="InterPro" id="IPR050129">
    <property type="entry name" value="Zn_alcohol_dh"/>
</dbReference>
<evidence type="ECO:0000256" key="3">
    <source>
        <dbReference type="ARBA" id="ARBA00023002"/>
    </source>
</evidence>
<dbReference type="PANTHER" id="PTHR43401">
    <property type="entry name" value="L-THREONINE 3-DEHYDROGENASE"/>
    <property type="match status" value="1"/>
</dbReference>
<dbReference type="Pfam" id="PF08240">
    <property type="entry name" value="ADH_N"/>
    <property type="match status" value="1"/>
</dbReference>
<dbReference type="GO" id="GO:0003939">
    <property type="term" value="F:L-iditol 2-dehydrogenase (NAD+) activity"/>
    <property type="evidence" value="ECO:0007669"/>
    <property type="project" value="UniProtKB-EC"/>
</dbReference>
<dbReference type="SUPFAM" id="SSF50129">
    <property type="entry name" value="GroES-like"/>
    <property type="match status" value="1"/>
</dbReference>
<evidence type="ECO:0000313" key="6">
    <source>
        <dbReference type="EMBL" id="CUS50133.1"/>
    </source>
</evidence>
<dbReference type="Gene3D" id="3.40.50.720">
    <property type="entry name" value="NAD(P)-binding Rossmann-like Domain"/>
    <property type="match status" value="1"/>
</dbReference>
<dbReference type="PANTHER" id="PTHR43401:SF2">
    <property type="entry name" value="L-THREONINE 3-DEHYDROGENASE"/>
    <property type="match status" value="1"/>
</dbReference>
<dbReference type="InterPro" id="IPR002328">
    <property type="entry name" value="ADH_Zn_CS"/>
</dbReference>
<feature type="domain" description="Alcohol dehydrogenase-like N-terminal" evidence="5">
    <location>
        <begin position="24"/>
        <end position="141"/>
    </location>
</feature>
<dbReference type="PROSITE" id="PS00059">
    <property type="entry name" value="ADH_ZINC"/>
    <property type="match status" value="1"/>
</dbReference>
<dbReference type="InterPro" id="IPR011032">
    <property type="entry name" value="GroES-like_sf"/>
</dbReference>
<accession>A0A160TRD4</accession>
<dbReference type="EC" id="1.1.1.14" evidence="6"/>
<sequence>MKAAVFKQPGIPLVIEEVNDPEPGPDDLILKVRACGICGTDLHWSQGNDPSAGWRHLTPGSVMGHEFSGEIIELGKNARGQFRVGERIVAQPFIGCGSCSACRAGRSYRCSAVVTRASPELTGAYAEYTRVGVAETLRLPDNASFHAGALVEPLAVGLNAVKRAGLQAGDPVLVIGAGPVGLSVALWCRFFGARDVIVSDLVEARAVRCVEFGATAAVDAANEDVQTRFRQIAGRPPAVVFDCVGVPGSLQLSIDQAPADAHLVVVGLCMAQDAFFPAKAIVKELHITFAFVYSKADFQFVIDMLASERIPVDALVTSVVGLDDFSNKFEAMRTPGADLKVMLEPDSGINNL</sequence>
<dbReference type="EMBL" id="CZRL01000010">
    <property type="protein sequence ID" value="CUS50133.1"/>
    <property type="molecule type" value="Genomic_DNA"/>
</dbReference>
<name>A0A160TRD4_9ZZZZ</name>
<dbReference type="InterPro" id="IPR036291">
    <property type="entry name" value="NAD(P)-bd_dom_sf"/>
</dbReference>
<evidence type="ECO:0000256" key="2">
    <source>
        <dbReference type="ARBA" id="ARBA00022833"/>
    </source>
</evidence>
<evidence type="ECO:0000259" key="4">
    <source>
        <dbReference type="Pfam" id="PF00107"/>
    </source>
</evidence>